<reference evidence="2 3" key="1">
    <citation type="submission" date="2020-09" db="EMBL/GenBank/DDBJ databases">
        <title>De no assembly of potato wild relative species, Solanum commersonii.</title>
        <authorList>
            <person name="Cho K."/>
        </authorList>
    </citation>
    <scope>NUCLEOTIDE SEQUENCE [LARGE SCALE GENOMIC DNA]</scope>
    <source>
        <strain evidence="2">LZ3.2</strain>
        <tissue evidence="2">Leaf</tissue>
    </source>
</reference>
<feature type="compositionally biased region" description="Gly residues" evidence="1">
    <location>
        <begin position="1"/>
        <end position="10"/>
    </location>
</feature>
<dbReference type="InterPro" id="IPR044796">
    <property type="entry name" value="MLN51_plant"/>
</dbReference>
<dbReference type="GO" id="GO:0003729">
    <property type="term" value="F:mRNA binding"/>
    <property type="evidence" value="ECO:0007669"/>
    <property type="project" value="InterPro"/>
</dbReference>
<feature type="region of interest" description="Disordered" evidence="1">
    <location>
        <begin position="1"/>
        <end position="80"/>
    </location>
</feature>
<proteinExistence type="predicted"/>
<dbReference type="EMBL" id="JACXVP010000012">
    <property type="protein sequence ID" value="KAG5572612.1"/>
    <property type="molecule type" value="Genomic_DNA"/>
</dbReference>
<evidence type="ECO:0000313" key="2">
    <source>
        <dbReference type="EMBL" id="KAG5572612.1"/>
    </source>
</evidence>
<name>A0A9J5WBE4_SOLCO</name>
<dbReference type="GO" id="GO:0035145">
    <property type="term" value="C:exon-exon junction complex"/>
    <property type="evidence" value="ECO:0007669"/>
    <property type="project" value="InterPro"/>
</dbReference>
<dbReference type="PANTHER" id="PTHR46837">
    <property type="entry name" value="PROTEIN MLN51 HOMOLOG"/>
    <property type="match status" value="1"/>
</dbReference>
<feature type="compositionally biased region" description="Acidic residues" evidence="1">
    <location>
        <begin position="69"/>
        <end position="80"/>
    </location>
</feature>
<sequence>MTGTGIGTGGEDVDYESDPEEAMLSLKMRRREASDDEDGGGESGNTEKPLRSIDSDDESEGQGTAAVYEDGEEYVEEEEEELYGKLRLWLRKRLRE</sequence>
<comment type="caution">
    <text evidence="2">The sequence shown here is derived from an EMBL/GenBank/DDBJ whole genome shotgun (WGS) entry which is preliminary data.</text>
</comment>
<keyword evidence="3" id="KW-1185">Reference proteome</keyword>
<evidence type="ECO:0000313" key="3">
    <source>
        <dbReference type="Proteomes" id="UP000824120"/>
    </source>
</evidence>
<dbReference type="AlphaFoldDB" id="A0A9J5WBE4"/>
<gene>
    <name evidence="2" type="ORF">H5410_062378</name>
</gene>
<dbReference type="PANTHER" id="PTHR46837:SF8">
    <property type="entry name" value="BTZ DOMAIN-CONTAINING PROTEIN"/>
    <property type="match status" value="1"/>
</dbReference>
<organism evidence="2 3">
    <name type="scientific">Solanum commersonii</name>
    <name type="common">Commerson's wild potato</name>
    <name type="synonym">Commerson's nightshade</name>
    <dbReference type="NCBI Taxonomy" id="4109"/>
    <lineage>
        <taxon>Eukaryota</taxon>
        <taxon>Viridiplantae</taxon>
        <taxon>Streptophyta</taxon>
        <taxon>Embryophyta</taxon>
        <taxon>Tracheophyta</taxon>
        <taxon>Spermatophyta</taxon>
        <taxon>Magnoliopsida</taxon>
        <taxon>eudicotyledons</taxon>
        <taxon>Gunneridae</taxon>
        <taxon>Pentapetalae</taxon>
        <taxon>asterids</taxon>
        <taxon>lamiids</taxon>
        <taxon>Solanales</taxon>
        <taxon>Solanaceae</taxon>
        <taxon>Solanoideae</taxon>
        <taxon>Solaneae</taxon>
        <taxon>Solanum</taxon>
    </lineage>
</organism>
<feature type="compositionally biased region" description="Acidic residues" evidence="1">
    <location>
        <begin position="11"/>
        <end position="21"/>
    </location>
</feature>
<dbReference type="Proteomes" id="UP000824120">
    <property type="component" value="Chromosome 12"/>
</dbReference>
<accession>A0A9J5WBE4</accession>
<evidence type="ECO:0000256" key="1">
    <source>
        <dbReference type="SAM" id="MobiDB-lite"/>
    </source>
</evidence>
<protein>
    <submittedName>
        <fullName evidence="2">Uncharacterized protein</fullName>
    </submittedName>
</protein>
<dbReference type="GO" id="GO:0006397">
    <property type="term" value="P:mRNA processing"/>
    <property type="evidence" value="ECO:0007669"/>
    <property type="project" value="InterPro"/>
</dbReference>